<dbReference type="GO" id="GO:0046917">
    <property type="term" value="F:triphosphoribosyl-dephospho-CoA synthase activity"/>
    <property type="evidence" value="ECO:0007669"/>
    <property type="project" value="UniProtKB-UniRule"/>
</dbReference>
<dbReference type="Proteomes" id="UP000327236">
    <property type="component" value="Unassembled WGS sequence"/>
</dbReference>
<evidence type="ECO:0000256" key="2">
    <source>
        <dbReference type="ARBA" id="ARBA00022679"/>
    </source>
</evidence>
<dbReference type="GO" id="GO:0005524">
    <property type="term" value="F:ATP binding"/>
    <property type="evidence" value="ECO:0007669"/>
    <property type="project" value="UniProtKB-KW"/>
</dbReference>
<dbReference type="EMBL" id="VYWW01000007">
    <property type="protein sequence ID" value="KAA9323616.1"/>
    <property type="molecule type" value="Genomic_DNA"/>
</dbReference>
<dbReference type="PANTHER" id="PTHR30201:SF2">
    <property type="entry name" value="2-(5''-TRIPHOSPHORIBOSYL)-3'-DEPHOSPHOCOENZYME-A SYNTHASE"/>
    <property type="match status" value="1"/>
</dbReference>
<dbReference type="NCBIfam" id="TIGR03125">
    <property type="entry name" value="citrate_citG"/>
    <property type="match status" value="1"/>
</dbReference>
<evidence type="ECO:0000256" key="5">
    <source>
        <dbReference type="HAMAP-Rule" id="MF_00397"/>
    </source>
</evidence>
<dbReference type="InterPro" id="IPR017551">
    <property type="entry name" value="TriPribosyl-deP-CoA_syn_CitG"/>
</dbReference>
<evidence type="ECO:0000256" key="1">
    <source>
        <dbReference type="ARBA" id="ARBA00001210"/>
    </source>
</evidence>
<dbReference type="EC" id="2.4.2.52" evidence="5"/>
<dbReference type="NCBIfam" id="NF002315">
    <property type="entry name" value="PRK01237.1"/>
    <property type="match status" value="1"/>
</dbReference>
<evidence type="ECO:0000313" key="9">
    <source>
        <dbReference type="Proteomes" id="UP001385848"/>
    </source>
</evidence>
<organism evidence="6 8">
    <name type="scientific">Lactobacillus jensenii</name>
    <dbReference type="NCBI Taxonomy" id="109790"/>
    <lineage>
        <taxon>Bacteria</taxon>
        <taxon>Bacillati</taxon>
        <taxon>Bacillota</taxon>
        <taxon>Bacilli</taxon>
        <taxon>Lactobacillales</taxon>
        <taxon>Lactobacillaceae</taxon>
        <taxon>Lactobacillus</taxon>
    </lineage>
</organism>
<evidence type="ECO:0000313" key="6">
    <source>
        <dbReference type="EMBL" id="KAA9323616.1"/>
    </source>
</evidence>
<sequence>MKYPHADLAIKALLYEVVTWPKPGLVDPVTHSSHPDMDVYTFIDSSLSLRTYFENAEDLGRRYNGKLSNLFEQLRILGIQAEKEMFASTKGINTHKGAVFSLGIFVCAYSYSISNNCDVFKTIQKMTHGLVEHDLANVKVPKTAGEIEYQKYGKAGIRGQAEAGYPIISKIALPFLKQTTGSLNERLIDTLMKIATVTEDSNFIKRAGDLDKLTELKKWSQHFLDLGGAKNNKALAYLKNLDNLFSERNYSLGGCADLLIITIFVALEEGII</sequence>
<dbReference type="AlphaFoldDB" id="A0A5N1IET4"/>
<evidence type="ECO:0000313" key="7">
    <source>
        <dbReference type="EMBL" id="MEL0564667.1"/>
    </source>
</evidence>
<protein>
    <recommendedName>
        <fullName evidence="5">Probable 2-(5''-triphosphoribosyl)-3'-dephosphocoenzyme-A synthase</fullName>
        <shortName evidence="5">2-(5''-triphosphoribosyl)-3'-dephospho-CoA synthase</shortName>
        <ecNumber evidence="5">2.4.2.52</ecNumber>
    </recommendedName>
</protein>
<dbReference type="GeneID" id="31742916"/>
<keyword evidence="2 5" id="KW-0808">Transferase</keyword>
<comment type="catalytic activity">
    <reaction evidence="1 5">
        <text>3'-dephospho-CoA + ATP = 2'-(5''-triphospho-alpha-D-ribosyl)-3'-dephospho-CoA + adenine</text>
        <dbReference type="Rhea" id="RHEA:15117"/>
        <dbReference type="ChEBI" id="CHEBI:16708"/>
        <dbReference type="ChEBI" id="CHEBI:30616"/>
        <dbReference type="ChEBI" id="CHEBI:57328"/>
        <dbReference type="ChEBI" id="CHEBI:61378"/>
        <dbReference type="EC" id="2.4.2.52"/>
    </reaction>
</comment>
<dbReference type="EMBL" id="JBBVUL010000003">
    <property type="protein sequence ID" value="MEL0564667.1"/>
    <property type="molecule type" value="Genomic_DNA"/>
</dbReference>
<accession>A0A5N1IET4</accession>
<evidence type="ECO:0000313" key="8">
    <source>
        <dbReference type="Proteomes" id="UP000327236"/>
    </source>
</evidence>
<evidence type="ECO:0000256" key="4">
    <source>
        <dbReference type="ARBA" id="ARBA00022840"/>
    </source>
</evidence>
<dbReference type="Gene3D" id="1.10.4200.10">
    <property type="entry name" value="Triphosphoribosyl-dephospho-CoA protein"/>
    <property type="match status" value="1"/>
</dbReference>
<keyword evidence="6" id="KW-0328">Glycosyltransferase</keyword>
<evidence type="ECO:0000256" key="3">
    <source>
        <dbReference type="ARBA" id="ARBA00022741"/>
    </source>
</evidence>
<comment type="similarity">
    <text evidence="5">Belongs to the CitG/MdcB family.</text>
</comment>
<dbReference type="PANTHER" id="PTHR30201">
    <property type="entry name" value="TRIPHOSPHORIBOSYL-DEPHOSPHO-COA SYNTHASE"/>
    <property type="match status" value="1"/>
</dbReference>
<dbReference type="GO" id="GO:0051191">
    <property type="term" value="P:prosthetic group biosynthetic process"/>
    <property type="evidence" value="ECO:0007669"/>
    <property type="project" value="TreeGrafter"/>
</dbReference>
<keyword evidence="9" id="KW-1185">Reference proteome</keyword>
<keyword evidence="3 5" id="KW-0547">Nucleotide-binding</keyword>
<dbReference type="RefSeq" id="WP_006584821.1">
    <property type="nucleotide sequence ID" value="NZ_CATOUV010000001.1"/>
</dbReference>
<reference evidence="6 8" key="1">
    <citation type="submission" date="2019-09" db="EMBL/GenBank/DDBJ databases">
        <title>Draft genome sequence assemblies of isolates from the urinary tract.</title>
        <authorList>
            <person name="Mores C.R."/>
            <person name="Putonti C."/>
            <person name="Wolfe A.J."/>
        </authorList>
    </citation>
    <scope>NUCLEOTIDE SEQUENCE [LARGE SCALE GENOMIC DNA]</scope>
    <source>
        <strain evidence="6 8">UMB246</strain>
    </source>
</reference>
<dbReference type="Pfam" id="PF01874">
    <property type="entry name" value="CitG"/>
    <property type="match status" value="1"/>
</dbReference>
<dbReference type="HAMAP" id="MF_00397">
    <property type="entry name" value="CitG"/>
    <property type="match status" value="1"/>
</dbReference>
<name>A0A5N1IET4_LACJE</name>
<dbReference type="Proteomes" id="UP001385848">
    <property type="component" value="Unassembled WGS sequence"/>
</dbReference>
<keyword evidence="4 5" id="KW-0067">ATP-binding</keyword>
<gene>
    <name evidence="5 6" type="primary">citG</name>
    <name evidence="7" type="ORF">AAC431_01835</name>
    <name evidence="6" type="ORF">F6H94_02335</name>
</gene>
<reference evidence="7 9" key="2">
    <citation type="submission" date="2024-04" db="EMBL/GenBank/DDBJ databases">
        <title>Three lactobacilli isolated from voided urine samples from females with type 2 diabetes.</title>
        <authorList>
            <person name="Kula A."/>
            <person name="Stegman N."/>
            <person name="Putonti C."/>
        </authorList>
    </citation>
    <scope>NUCLEOTIDE SEQUENCE [LARGE SCALE GENOMIC DNA]</scope>
    <source>
        <strain evidence="7 9">1855</strain>
    </source>
</reference>
<proteinExistence type="inferred from homology"/>
<comment type="caution">
    <text evidence="6">The sequence shown here is derived from an EMBL/GenBank/DDBJ whole genome shotgun (WGS) entry which is preliminary data.</text>
</comment>
<dbReference type="GO" id="GO:0016757">
    <property type="term" value="F:glycosyltransferase activity"/>
    <property type="evidence" value="ECO:0007669"/>
    <property type="project" value="UniProtKB-KW"/>
</dbReference>
<dbReference type="OrthoDB" id="114886at2"/>
<dbReference type="InterPro" id="IPR002736">
    <property type="entry name" value="CitG"/>
</dbReference>